<keyword evidence="5" id="KW-0067">ATP-binding</keyword>
<dbReference type="EC" id="6.3.2.4" evidence="4"/>
<comment type="caution">
    <text evidence="7">The sequence shown here is derived from an EMBL/GenBank/DDBJ whole genome shotgun (WGS) entry which is preliminary data.</text>
</comment>
<dbReference type="GO" id="GO:0005524">
    <property type="term" value="F:ATP binding"/>
    <property type="evidence" value="ECO:0007669"/>
    <property type="project" value="UniProtKB-UniRule"/>
</dbReference>
<evidence type="ECO:0000256" key="1">
    <source>
        <dbReference type="ARBA" id="ARBA00010871"/>
    </source>
</evidence>
<comment type="pathway">
    <text evidence="4">Cell wall biogenesis; peptidoglycan biosynthesis.</text>
</comment>
<evidence type="ECO:0000256" key="3">
    <source>
        <dbReference type="ARBA" id="ARBA00023316"/>
    </source>
</evidence>
<dbReference type="EMBL" id="MGFE01000028">
    <property type="protein sequence ID" value="OGL97854.1"/>
    <property type="molecule type" value="Genomic_DNA"/>
</dbReference>
<feature type="domain" description="ATP-grasp" evidence="6">
    <location>
        <begin position="137"/>
        <end position="349"/>
    </location>
</feature>
<keyword evidence="4" id="KW-0963">Cytoplasm</keyword>
<dbReference type="SUPFAM" id="SSF56059">
    <property type="entry name" value="Glutathione synthetase ATP-binding domain-like"/>
    <property type="match status" value="1"/>
</dbReference>
<dbReference type="InterPro" id="IPR011095">
    <property type="entry name" value="Dala_Dala_lig_C"/>
</dbReference>
<keyword evidence="2 4" id="KW-0436">Ligase</keyword>
<dbReference type="GO" id="GO:0009252">
    <property type="term" value="P:peptidoglycan biosynthetic process"/>
    <property type="evidence" value="ECO:0007669"/>
    <property type="project" value="UniProtKB-UniRule"/>
</dbReference>
<dbReference type="Gene3D" id="3.30.1490.20">
    <property type="entry name" value="ATP-grasp fold, A domain"/>
    <property type="match status" value="1"/>
</dbReference>
<keyword evidence="4" id="KW-0133">Cell shape</keyword>
<reference evidence="7 8" key="1">
    <citation type="journal article" date="2016" name="Nat. Commun.">
        <title>Thousands of microbial genomes shed light on interconnected biogeochemical processes in an aquifer system.</title>
        <authorList>
            <person name="Anantharaman K."/>
            <person name="Brown C.T."/>
            <person name="Hug L.A."/>
            <person name="Sharon I."/>
            <person name="Castelle C.J."/>
            <person name="Probst A.J."/>
            <person name="Thomas B.C."/>
            <person name="Singh A."/>
            <person name="Wilkins M.J."/>
            <person name="Karaoz U."/>
            <person name="Brodie E.L."/>
            <person name="Williams K.H."/>
            <person name="Hubbard S.S."/>
            <person name="Banfield J.F."/>
        </authorList>
    </citation>
    <scope>NUCLEOTIDE SEQUENCE [LARGE SCALE GENOMIC DNA]</scope>
</reference>
<dbReference type="Gene3D" id="3.30.470.20">
    <property type="entry name" value="ATP-grasp fold, B domain"/>
    <property type="match status" value="1"/>
</dbReference>
<proteinExistence type="inferred from homology"/>
<organism evidence="7 8">
    <name type="scientific">Candidatus Uhrbacteria bacterium RIFOXYB2_FULL_57_15</name>
    <dbReference type="NCBI Taxonomy" id="1802422"/>
    <lineage>
        <taxon>Bacteria</taxon>
        <taxon>Candidatus Uhriibacteriota</taxon>
    </lineage>
</organism>
<evidence type="ECO:0000256" key="4">
    <source>
        <dbReference type="HAMAP-Rule" id="MF_00047"/>
    </source>
</evidence>
<evidence type="ECO:0000313" key="7">
    <source>
        <dbReference type="EMBL" id="OGL97854.1"/>
    </source>
</evidence>
<dbReference type="GO" id="GO:0046872">
    <property type="term" value="F:metal ion binding"/>
    <property type="evidence" value="ECO:0007669"/>
    <property type="project" value="InterPro"/>
</dbReference>
<protein>
    <recommendedName>
        <fullName evidence="4">D-alanine--D-alanine ligase</fullName>
        <ecNumber evidence="4">6.3.2.4</ecNumber>
    </recommendedName>
    <alternativeName>
        <fullName evidence="4">D-Ala-D-Ala ligase</fullName>
    </alternativeName>
    <alternativeName>
        <fullName evidence="4">D-alanylalanine synthetase</fullName>
    </alternativeName>
</protein>
<dbReference type="UniPathway" id="UPA00219"/>
<dbReference type="GO" id="GO:0008716">
    <property type="term" value="F:D-alanine-D-alanine ligase activity"/>
    <property type="evidence" value="ECO:0007669"/>
    <property type="project" value="UniProtKB-UniRule"/>
</dbReference>
<dbReference type="InterPro" id="IPR016185">
    <property type="entry name" value="PreATP-grasp_dom_sf"/>
</dbReference>
<dbReference type="PROSITE" id="PS50975">
    <property type="entry name" value="ATP_GRASP"/>
    <property type="match status" value="1"/>
</dbReference>
<accession>A0A1F7W6W4</accession>
<dbReference type="Proteomes" id="UP000176501">
    <property type="component" value="Unassembled WGS sequence"/>
</dbReference>
<dbReference type="InterPro" id="IPR013815">
    <property type="entry name" value="ATP_grasp_subdomain_1"/>
</dbReference>
<gene>
    <name evidence="4" type="primary">ddl</name>
    <name evidence="7" type="ORF">A2304_04710</name>
</gene>
<dbReference type="InterPro" id="IPR011127">
    <property type="entry name" value="Dala_Dala_lig_N"/>
</dbReference>
<dbReference type="Gene3D" id="3.40.50.20">
    <property type="match status" value="1"/>
</dbReference>
<evidence type="ECO:0000313" key="8">
    <source>
        <dbReference type="Proteomes" id="UP000176501"/>
    </source>
</evidence>
<dbReference type="GO" id="GO:0005737">
    <property type="term" value="C:cytoplasm"/>
    <property type="evidence" value="ECO:0007669"/>
    <property type="project" value="UniProtKB-SubCell"/>
</dbReference>
<dbReference type="Pfam" id="PF01820">
    <property type="entry name" value="Dala_Dala_lig_N"/>
    <property type="match status" value="1"/>
</dbReference>
<evidence type="ECO:0000256" key="5">
    <source>
        <dbReference type="PROSITE-ProRule" id="PRU00409"/>
    </source>
</evidence>
<dbReference type="Pfam" id="PF07478">
    <property type="entry name" value="Dala_Dala_lig_C"/>
    <property type="match status" value="1"/>
</dbReference>
<evidence type="ECO:0000259" key="6">
    <source>
        <dbReference type="PROSITE" id="PS50975"/>
    </source>
</evidence>
<dbReference type="PANTHER" id="PTHR23132">
    <property type="entry name" value="D-ALANINE--D-ALANINE LIGASE"/>
    <property type="match status" value="1"/>
</dbReference>
<comment type="subcellular location">
    <subcellularLocation>
        <location evidence="4">Cytoplasm</location>
    </subcellularLocation>
</comment>
<keyword evidence="3 4" id="KW-0961">Cell wall biogenesis/degradation</keyword>
<dbReference type="InterPro" id="IPR005905">
    <property type="entry name" value="D_ala_D_ala"/>
</dbReference>
<sequence length="379" mass="40983">MSKPILVMMGGASAEHEVSVVTGLQALERLDRSAYVPHVIFVAKSGEPFLLPGLRDRTGFSRARRVPVSFGLDGRGGFVRTAGWLGKIIRPYAALLAFHGGLGESGPAQGLLESVEIPFTSASVEGSVVAMNKQLTKLVARDAGIPTVPGVSLFAEDIRANVSAAAEHALASLSLPVIVKPSHFGSSIGIHVAKTRVELEKHLMEASFMDSEAIVESYLDPRTELNCAVRRVNGKVQASEIERPMSRDEILSFADKYQRGGKKTGGSMASLDRELPAKINPATREAIQAMAKRAFLACRCKGMVRIDFILDRNGDAYLNEVNPIPGSLAFYLWEATGVSYTEQLTALIEQAVRDADGLREKRLDYASDIIEKFAATGRQ</sequence>
<keyword evidence="5" id="KW-0547">Nucleotide-binding</keyword>
<comment type="similarity">
    <text evidence="1 4">Belongs to the D-alanine--D-alanine ligase family.</text>
</comment>
<dbReference type="PANTHER" id="PTHR23132:SF23">
    <property type="entry name" value="D-ALANINE--D-ALANINE LIGASE B"/>
    <property type="match status" value="1"/>
</dbReference>
<name>A0A1F7W6W4_9BACT</name>
<comment type="function">
    <text evidence="4">Cell wall formation.</text>
</comment>
<dbReference type="InterPro" id="IPR011761">
    <property type="entry name" value="ATP-grasp"/>
</dbReference>
<evidence type="ECO:0000256" key="2">
    <source>
        <dbReference type="ARBA" id="ARBA00022598"/>
    </source>
</evidence>
<dbReference type="HAMAP" id="MF_00047">
    <property type="entry name" value="Dala_Dala_lig"/>
    <property type="match status" value="1"/>
</dbReference>
<dbReference type="SUPFAM" id="SSF52440">
    <property type="entry name" value="PreATP-grasp domain"/>
    <property type="match status" value="1"/>
</dbReference>
<keyword evidence="4" id="KW-0573">Peptidoglycan synthesis</keyword>
<dbReference type="AlphaFoldDB" id="A0A1F7W6W4"/>
<dbReference type="GO" id="GO:0008360">
    <property type="term" value="P:regulation of cell shape"/>
    <property type="evidence" value="ECO:0007669"/>
    <property type="project" value="UniProtKB-KW"/>
</dbReference>
<dbReference type="GO" id="GO:0071555">
    <property type="term" value="P:cell wall organization"/>
    <property type="evidence" value="ECO:0007669"/>
    <property type="project" value="UniProtKB-KW"/>
</dbReference>
<comment type="catalytic activity">
    <reaction evidence="4">
        <text>2 D-alanine + ATP = D-alanyl-D-alanine + ADP + phosphate + H(+)</text>
        <dbReference type="Rhea" id="RHEA:11224"/>
        <dbReference type="ChEBI" id="CHEBI:15378"/>
        <dbReference type="ChEBI" id="CHEBI:30616"/>
        <dbReference type="ChEBI" id="CHEBI:43474"/>
        <dbReference type="ChEBI" id="CHEBI:57416"/>
        <dbReference type="ChEBI" id="CHEBI:57822"/>
        <dbReference type="ChEBI" id="CHEBI:456216"/>
        <dbReference type="EC" id="6.3.2.4"/>
    </reaction>
</comment>